<evidence type="ECO:0000256" key="6">
    <source>
        <dbReference type="ARBA" id="ARBA00023125"/>
    </source>
</evidence>
<dbReference type="EMBL" id="JBHUDK010000004">
    <property type="protein sequence ID" value="MFD1598328.1"/>
    <property type="molecule type" value="Genomic_DNA"/>
</dbReference>
<evidence type="ECO:0000256" key="8">
    <source>
        <dbReference type="RuleBase" id="RU362026"/>
    </source>
</evidence>
<evidence type="ECO:0000256" key="5">
    <source>
        <dbReference type="ARBA" id="ARBA00022747"/>
    </source>
</evidence>
<feature type="compositionally biased region" description="Basic and acidic residues" evidence="9">
    <location>
        <begin position="200"/>
        <end position="227"/>
    </location>
</feature>
<keyword evidence="12" id="KW-1185">Reference proteome</keyword>
<feature type="domain" description="DNA methylase N-4/N-6" evidence="10">
    <location>
        <begin position="23"/>
        <end position="295"/>
    </location>
</feature>
<evidence type="ECO:0000256" key="4">
    <source>
        <dbReference type="ARBA" id="ARBA00022691"/>
    </source>
</evidence>
<organism evidence="11 12">
    <name type="scientific">Halobellus rarus</name>
    <dbReference type="NCBI Taxonomy" id="1126237"/>
    <lineage>
        <taxon>Archaea</taxon>
        <taxon>Methanobacteriati</taxon>
        <taxon>Methanobacteriota</taxon>
        <taxon>Stenosarchaea group</taxon>
        <taxon>Halobacteria</taxon>
        <taxon>Halobacteriales</taxon>
        <taxon>Haloferacaceae</taxon>
        <taxon>Halobellus</taxon>
    </lineage>
</organism>
<dbReference type="SUPFAM" id="SSF53335">
    <property type="entry name" value="S-adenosyl-L-methionine-dependent methyltransferases"/>
    <property type="match status" value="1"/>
</dbReference>
<evidence type="ECO:0000259" key="10">
    <source>
        <dbReference type="Pfam" id="PF01555"/>
    </source>
</evidence>
<comment type="catalytic activity">
    <reaction evidence="7 8">
        <text>a 2'-deoxycytidine in DNA + S-adenosyl-L-methionine = an N(4)-methyl-2'-deoxycytidine in DNA + S-adenosyl-L-homocysteine + H(+)</text>
        <dbReference type="Rhea" id="RHEA:16857"/>
        <dbReference type="Rhea" id="RHEA-COMP:11369"/>
        <dbReference type="Rhea" id="RHEA-COMP:13674"/>
        <dbReference type="ChEBI" id="CHEBI:15378"/>
        <dbReference type="ChEBI" id="CHEBI:57856"/>
        <dbReference type="ChEBI" id="CHEBI:59789"/>
        <dbReference type="ChEBI" id="CHEBI:85452"/>
        <dbReference type="ChEBI" id="CHEBI:137933"/>
        <dbReference type="EC" id="2.1.1.113"/>
    </reaction>
</comment>
<dbReference type="EC" id="2.1.1.113" evidence="8"/>
<dbReference type="InterPro" id="IPR001091">
    <property type="entry name" value="RM_Methyltransferase"/>
</dbReference>
<dbReference type="Pfam" id="PF01555">
    <property type="entry name" value="N6_N4_Mtase"/>
    <property type="match status" value="1"/>
</dbReference>
<evidence type="ECO:0000256" key="3">
    <source>
        <dbReference type="ARBA" id="ARBA00022679"/>
    </source>
</evidence>
<name>A0ABD6CJY1_9EURY</name>
<evidence type="ECO:0000313" key="12">
    <source>
        <dbReference type="Proteomes" id="UP001597085"/>
    </source>
</evidence>
<dbReference type="RefSeq" id="WP_256422586.1">
    <property type="nucleotide sequence ID" value="NZ_JANHDI010000013.1"/>
</dbReference>
<evidence type="ECO:0000256" key="2">
    <source>
        <dbReference type="ARBA" id="ARBA00022603"/>
    </source>
</evidence>
<accession>A0ABD6CJY1</accession>
<keyword evidence="6" id="KW-0238">DNA-binding</keyword>
<dbReference type="AlphaFoldDB" id="A0ABD6CJY1"/>
<dbReference type="GO" id="GO:0015667">
    <property type="term" value="F:site-specific DNA-methyltransferase (cytosine-N4-specific) activity"/>
    <property type="evidence" value="ECO:0007669"/>
    <property type="project" value="UniProtKB-EC"/>
</dbReference>
<dbReference type="InterPro" id="IPR017985">
    <property type="entry name" value="MeTrfase_CN4_CS"/>
</dbReference>
<evidence type="ECO:0000256" key="1">
    <source>
        <dbReference type="ARBA" id="ARBA00010203"/>
    </source>
</evidence>
<evidence type="ECO:0000313" key="11">
    <source>
        <dbReference type="EMBL" id="MFD1598328.1"/>
    </source>
</evidence>
<proteinExistence type="inferred from homology"/>
<dbReference type="PROSITE" id="PS00093">
    <property type="entry name" value="N4_MTASE"/>
    <property type="match status" value="1"/>
</dbReference>
<keyword evidence="2 8" id="KW-0489">Methyltransferase</keyword>
<dbReference type="PRINTS" id="PR00508">
    <property type="entry name" value="S21N4MTFRASE"/>
</dbReference>
<comment type="similarity">
    <text evidence="1">Belongs to the N(4)/N(6)-methyltransferase family. N(4) subfamily.</text>
</comment>
<keyword evidence="5 8" id="KW-0680">Restriction system</keyword>
<comment type="caution">
    <text evidence="11">The sequence shown here is derived from an EMBL/GenBank/DDBJ whole genome shotgun (WGS) entry which is preliminary data.</text>
</comment>
<dbReference type="Proteomes" id="UP001597085">
    <property type="component" value="Unassembled WGS sequence"/>
</dbReference>
<evidence type="ECO:0000256" key="9">
    <source>
        <dbReference type="SAM" id="MobiDB-lite"/>
    </source>
</evidence>
<keyword evidence="3" id="KW-0808">Transferase</keyword>
<dbReference type="InterPro" id="IPR002941">
    <property type="entry name" value="DNA_methylase_N4/N6"/>
</dbReference>
<dbReference type="GO" id="GO:0003677">
    <property type="term" value="F:DNA binding"/>
    <property type="evidence" value="ECO:0007669"/>
    <property type="project" value="UniProtKB-KW"/>
</dbReference>
<dbReference type="GO" id="GO:0009307">
    <property type="term" value="P:DNA restriction-modification system"/>
    <property type="evidence" value="ECO:0007669"/>
    <property type="project" value="UniProtKB-KW"/>
</dbReference>
<feature type="region of interest" description="Disordered" evidence="9">
    <location>
        <begin position="200"/>
        <end position="239"/>
    </location>
</feature>
<reference evidence="11 12" key="1">
    <citation type="journal article" date="2019" name="Int. J. Syst. Evol. Microbiol.">
        <title>The Global Catalogue of Microorganisms (GCM) 10K type strain sequencing project: providing services to taxonomists for standard genome sequencing and annotation.</title>
        <authorList>
            <consortium name="The Broad Institute Genomics Platform"/>
            <consortium name="The Broad Institute Genome Sequencing Center for Infectious Disease"/>
            <person name="Wu L."/>
            <person name="Ma J."/>
        </authorList>
    </citation>
    <scope>NUCLEOTIDE SEQUENCE [LARGE SCALE GENOMIC DNA]</scope>
    <source>
        <strain evidence="11 12">CGMCC 1.12121</strain>
    </source>
</reference>
<dbReference type="GO" id="GO:0032259">
    <property type="term" value="P:methylation"/>
    <property type="evidence" value="ECO:0007669"/>
    <property type="project" value="UniProtKB-KW"/>
</dbReference>
<evidence type="ECO:0000256" key="7">
    <source>
        <dbReference type="ARBA" id="ARBA00049120"/>
    </source>
</evidence>
<dbReference type="Gene3D" id="3.40.50.150">
    <property type="entry name" value="Vaccinia Virus protein VP39"/>
    <property type="match status" value="1"/>
</dbReference>
<sequence>MESRHRIRAGDAIDMSDVEDGAVDLVVTSPPYPMIEMWDDQFAGQSAAVAAALEDGDGERAFEAMHECLDAVWHEVARVLAPGGIAAVVVGDATRTFGGRYRVYPNHVRVIEALESVGFDPLPDVLWRKPTNAAAKFLGSGMVPPNAYVTLEHEHVLLFRNGPASREFDPRATRRYESAYFWEERNRWFSDVWTDVRGTRQERDDAGDSERAGSGDERGEGTDRAGDDVASGAGKSATVDRSRTGAYPFEIPYRLVCMHSIYGDTVLDPFLGTGTTTLAAMVAGRDSVGYELDPGNLSALDERVVDVPERSRRVVSERLAAHRRYVREARADGTAFDYEATHYDFPVRTRQEREIRFRVVDDVERVGSGEDAGDVEESQTEYLVQYAPVGDA</sequence>
<gene>
    <name evidence="11" type="ORF">ACFSBX_05085</name>
</gene>
<dbReference type="InterPro" id="IPR029063">
    <property type="entry name" value="SAM-dependent_MTases_sf"/>
</dbReference>
<keyword evidence="4 8" id="KW-0949">S-adenosyl-L-methionine</keyword>
<protein>
    <recommendedName>
        <fullName evidence="8">Type II methyltransferase</fullName>
        <ecNumber evidence="8">2.1.1.113</ecNumber>
    </recommendedName>
    <alternativeName>
        <fullName evidence="8">N-4 cytosine-specific methyltransferase</fullName>
    </alternativeName>
</protein>